<dbReference type="Gene3D" id="1.20.1440.160">
    <property type="entry name" value="Tumor necrosis factor alpha-induced protein 8-like"/>
    <property type="match status" value="1"/>
</dbReference>
<dbReference type="Proteomes" id="UP001176961">
    <property type="component" value="Unassembled WGS sequence"/>
</dbReference>
<protein>
    <submittedName>
        <fullName evidence="1">Uncharacterized protein</fullName>
    </submittedName>
</protein>
<dbReference type="Pfam" id="PF05527">
    <property type="entry name" value="TNFAIP8"/>
    <property type="match status" value="1"/>
</dbReference>
<dbReference type="InterPro" id="IPR038355">
    <property type="entry name" value="TNFAIP8_sf"/>
</dbReference>
<dbReference type="PANTHER" id="PTHR12757">
    <property type="entry name" value="TUMOR NECROSIS FACTOR INDUCED PROTEIN"/>
    <property type="match status" value="1"/>
</dbReference>
<dbReference type="GO" id="GO:0005737">
    <property type="term" value="C:cytoplasm"/>
    <property type="evidence" value="ECO:0007669"/>
    <property type="project" value="TreeGrafter"/>
</dbReference>
<evidence type="ECO:0000313" key="1">
    <source>
        <dbReference type="EMBL" id="CAJ0594952.1"/>
    </source>
</evidence>
<reference evidence="1" key="1">
    <citation type="submission" date="2023-07" db="EMBL/GenBank/DDBJ databases">
        <authorList>
            <consortium name="CYATHOMIX"/>
        </authorList>
    </citation>
    <scope>NUCLEOTIDE SEQUENCE</scope>
    <source>
        <strain evidence="1">N/A</strain>
    </source>
</reference>
<gene>
    <name evidence="1" type="ORF">CYNAS_LOCUS6935</name>
</gene>
<dbReference type="InterPro" id="IPR008477">
    <property type="entry name" value="TNFAIP8-like"/>
</dbReference>
<dbReference type="AlphaFoldDB" id="A0AA36M2E0"/>
<dbReference type="PANTHER" id="PTHR12757:SF1">
    <property type="entry name" value="PROTEIN SALIVARY GLANDS MARRED"/>
    <property type="match status" value="1"/>
</dbReference>
<organism evidence="1 2">
    <name type="scientific">Cylicocyclus nassatus</name>
    <name type="common">Nematode worm</name>
    <dbReference type="NCBI Taxonomy" id="53992"/>
    <lineage>
        <taxon>Eukaryota</taxon>
        <taxon>Metazoa</taxon>
        <taxon>Ecdysozoa</taxon>
        <taxon>Nematoda</taxon>
        <taxon>Chromadorea</taxon>
        <taxon>Rhabditida</taxon>
        <taxon>Rhabditina</taxon>
        <taxon>Rhabditomorpha</taxon>
        <taxon>Strongyloidea</taxon>
        <taxon>Strongylidae</taxon>
        <taxon>Cylicocyclus</taxon>
    </lineage>
</organism>
<dbReference type="EMBL" id="CATQJL010000112">
    <property type="protein sequence ID" value="CAJ0594952.1"/>
    <property type="molecule type" value="Genomic_DNA"/>
</dbReference>
<comment type="caution">
    <text evidence="1">The sequence shown here is derived from an EMBL/GenBank/DDBJ whole genome shotgun (WGS) entry which is preliminary data.</text>
</comment>
<dbReference type="GO" id="GO:0042981">
    <property type="term" value="P:regulation of apoptotic process"/>
    <property type="evidence" value="ECO:0007669"/>
    <property type="project" value="InterPro"/>
</dbReference>
<accession>A0AA36M2E0</accession>
<sequence length="268" mass="31350">MYLQKLRYFPNEIWLYTFRIDRLPRSSDRRIALSFISQNPKSIEMQIETQYEDAEVFTTMREHEYATIVFRNRTNEVPVKHEHASEFSAASLSVRAQKKIASKLSTRKTTKLFLKDSIDQCFDSFYHVLRTYYSKKDSEKVIKNIIKLSVKLAILSLNDMLSKEDLERLDDVQRQLHSLLLTVVSFVKVEYSFERTHLIELLRNMQSSLVPLVSLKLSDKSTKRLEHVISHVTKIEFLDGLFKVNGPHADVLDEFITRLESLLDSGDL</sequence>
<name>A0AA36M2E0_CYLNA</name>
<keyword evidence="2" id="KW-1185">Reference proteome</keyword>
<proteinExistence type="predicted"/>
<evidence type="ECO:0000313" key="2">
    <source>
        <dbReference type="Proteomes" id="UP001176961"/>
    </source>
</evidence>